<organism evidence="2 3">
    <name type="scientific">Oncorhynchus kisutch</name>
    <name type="common">Coho salmon</name>
    <name type="synonym">Salmo kisutch</name>
    <dbReference type="NCBI Taxonomy" id="8019"/>
    <lineage>
        <taxon>Eukaryota</taxon>
        <taxon>Metazoa</taxon>
        <taxon>Chordata</taxon>
        <taxon>Craniata</taxon>
        <taxon>Vertebrata</taxon>
        <taxon>Euteleostomi</taxon>
        <taxon>Actinopterygii</taxon>
        <taxon>Neopterygii</taxon>
        <taxon>Teleostei</taxon>
        <taxon>Protacanthopterygii</taxon>
        <taxon>Salmoniformes</taxon>
        <taxon>Salmonidae</taxon>
        <taxon>Salmoninae</taxon>
        <taxon>Oncorhynchus</taxon>
    </lineage>
</organism>
<evidence type="ECO:0000313" key="3">
    <source>
        <dbReference type="Proteomes" id="UP000694557"/>
    </source>
</evidence>
<keyword evidence="1" id="KW-0472">Membrane</keyword>
<feature type="transmembrane region" description="Helical" evidence="1">
    <location>
        <begin position="32"/>
        <end position="50"/>
    </location>
</feature>
<reference evidence="2" key="1">
    <citation type="submission" date="2025-08" db="UniProtKB">
        <authorList>
            <consortium name="Ensembl"/>
        </authorList>
    </citation>
    <scope>IDENTIFICATION</scope>
</reference>
<keyword evidence="1" id="KW-0812">Transmembrane</keyword>
<protein>
    <submittedName>
        <fullName evidence="2">Uncharacterized protein</fullName>
    </submittedName>
</protein>
<dbReference type="GeneTree" id="ENSGT01060000253592"/>
<proteinExistence type="predicted"/>
<keyword evidence="1" id="KW-1133">Transmembrane helix</keyword>
<dbReference type="Proteomes" id="UP000694557">
    <property type="component" value="Unassembled WGS sequence"/>
</dbReference>
<evidence type="ECO:0000313" key="2">
    <source>
        <dbReference type="Ensembl" id="ENSOKIP00005105146.1"/>
    </source>
</evidence>
<keyword evidence="3" id="KW-1185">Reference proteome</keyword>
<name>A0A8C7KLQ5_ONCKI</name>
<dbReference type="Ensembl" id="ENSOKIT00005112733.1">
    <property type="protein sequence ID" value="ENSOKIP00005105146.1"/>
    <property type="gene ID" value="ENSOKIG00005046279.1"/>
</dbReference>
<sequence>MISSIACRLKTCLILDQKVSLKNIIREIAQEWGIVGHGVAVSVTVFSYFVKSMFFLFGKNVVLDPQVLFKVDQTLTQQDVRTSGSLCVDKLMDQRSPALDTIKKQAYFDMNYKSQRNWGL</sequence>
<reference evidence="2" key="2">
    <citation type="submission" date="2025-09" db="UniProtKB">
        <authorList>
            <consortium name="Ensembl"/>
        </authorList>
    </citation>
    <scope>IDENTIFICATION</scope>
</reference>
<accession>A0A8C7KLQ5</accession>
<evidence type="ECO:0000256" key="1">
    <source>
        <dbReference type="SAM" id="Phobius"/>
    </source>
</evidence>
<dbReference type="AlphaFoldDB" id="A0A8C7KLQ5"/>